<dbReference type="SUPFAM" id="SSF55186">
    <property type="entry name" value="ThrRS/AlaRS common domain"/>
    <property type="match status" value="1"/>
</dbReference>
<name>X6NCP9_RETFI</name>
<comment type="caution">
    <text evidence="3">The sequence shown here is derived from an EMBL/GenBank/DDBJ whole genome shotgun (WGS) entry which is preliminary data.</text>
</comment>
<keyword evidence="4" id="KW-1185">Reference proteome</keyword>
<proteinExistence type="predicted"/>
<feature type="compositionally biased region" description="Low complexity" evidence="2">
    <location>
        <begin position="110"/>
        <end position="123"/>
    </location>
</feature>
<dbReference type="Proteomes" id="UP000023152">
    <property type="component" value="Unassembled WGS sequence"/>
</dbReference>
<dbReference type="AlphaFoldDB" id="X6NCP9"/>
<organism evidence="3 4">
    <name type="scientific">Reticulomyxa filosa</name>
    <dbReference type="NCBI Taxonomy" id="46433"/>
    <lineage>
        <taxon>Eukaryota</taxon>
        <taxon>Sar</taxon>
        <taxon>Rhizaria</taxon>
        <taxon>Retaria</taxon>
        <taxon>Foraminifera</taxon>
        <taxon>Monothalamids</taxon>
        <taxon>Reticulomyxidae</taxon>
        <taxon>Reticulomyxa</taxon>
    </lineage>
</organism>
<accession>X6NCP9</accession>
<feature type="region of interest" description="Disordered" evidence="2">
    <location>
        <begin position="100"/>
        <end position="144"/>
    </location>
</feature>
<feature type="coiled-coil region" evidence="1">
    <location>
        <begin position="59"/>
        <end position="100"/>
    </location>
</feature>
<evidence type="ECO:0008006" key="5">
    <source>
        <dbReference type="Google" id="ProtNLM"/>
    </source>
</evidence>
<sequence>MAQSGIKLSEERWKALQLSVAVTSVSVDELIDAISAHNKGDGDIGSNTRQFHQWLRPYLSKIQTNIIKLEDKKQTLTETNKTLCDEVSKLNNELLALQSKFPGQNNNSDVQQQTKASTKTSTKVSEEVKKEEKSEPSNSAQSDARVAVDTGLHVIKGAIVKVYNIPTGGTTQTVHFSDEPWVGAITVAHDSVTKPDDNTKKKIEDYCNELIRKNVEITIHKDLDRQDAEKKFGPEIYDAYPVPAKVTRLNVLEIAQWNVNCCPKVHCQRTGELIGLKIGKIKFNNKKNSVNIYFKVGPEFSNYS</sequence>
<protein>
    <recommendedName>
        <fullName evidence="5">Threonyl/alanyl tRNA synthetase SAD domain-containing protein</fullName>
    </recommendedName>
</protein>
<dbReference type="InterPro" id="IPR018163">
    <property type="entry name" value="Thr/Ala-tRNA-synth_IIc_edit"/>
</dbReference>
<evidence type="ECO:0000256" key="1">
    <source>
        <dbReference type="SAM" id="Coils"/>
    </source>
</evidence>
<dbReference type="EMBL" id="ASPP01009730">
    <property type="protein sequence ID" value="ETO23756.1"/>
    <property type="molecule type" value="Genomic_DNA"/>
</dbReference>
<dbReference type="GO" id="GO:0000166">
    <property type="term" value="F:nucleotide binding"/>
    <property type="evidence" value="ECO:0007669"/>
    <property type="project" value="InterPro"/>
</dbReference>
<evidence type="ECO:0000256" key="2">
    <source>
        <dbReference type="SAM" id="MobiDB-lite"/>
    </source>
</evidence>
<dbReference type="Gene3D" id="3.30.980.10">
    <property type="entry name" value="Threonyl-trna Synthetase, Chain A, domain 2"/>
    <property type="match status" value="2"/>
</dbReference>
<reference evidence="3 4" key="1">
    <citation type="journal article" date="2013" name="Curr. Biol.">
        <title>The Genome of the Foraminiferan Reticulomyxa filosa.</title>
        <authorList>
            <person name="Glockner G."/>
            <person name="Hulsmann N."/>
            <person name="Schleicher M."/>
            <person name="Noegel A.A."/>
            <person name="Eichinger L."/>
            <person name="Gallinger C."/>
            <person name="Pawlowski J."/>
            <person name="Sierra R."/>
            <person name="Euteneuer U."/>
            <person name="Pillet L."/>
            <person name="Moustafa A."/>
            <person name="Platzer M."/>
            <person name="Groth M."/>
            <person name="Szafranski K."/>
            <person name="Schliwa M."/>
        </authorList>
    </citation>
    <scope>NUCLEOTIDE SEQUENCE [LARGE SCALE GENOMIC DNA]</scope>
</reference>
<keyword evidence="1" id="KW-0175">Coiled coil</keyword>
<evidence type="ECO:0000313" key="4">
    <source>
        <dbReference type="Proteomes" id="UP000023152"/>
    </source>
</evidence>
<dbReference type="OMA" id="DWAINAN"/>
<evidence type="ECO:0000313" key="3">
    <source>
        <dbReference type="EMBL" id="ETO23756.1"/>
    </source>
</evidence>
<feature type="compositionally biased region" description="Basic and acidic residues" evidence="2">
    <location>
        <begin position="124"/>
        <end position="135"/>
    </location>
</feature>
<dbReference type="OrthoDB" id="16238at2759"/>
<gene>
    <name evidence="3" type="ORF">RFI_13424</name>
</gene>